<evidence type="ECO:0000313" key="2">
    <source>
        <dbReference type="Proteomes" id="UP001202248"/>
    </source>
</evidence>
<protein>
    <submittedName>
        <fullName evidence="1">Class I SAM-dependent methyltransferase</fullName>
    </submittedName>
</protein>
<keyword evidence="1" id="KW-0808">Transferase</keyword>
<evidence type="ECO:0000313" key="1">
    <source>
        <dbReference type="EMBL" id="MCH5599298.1"/>
    </source>
</evidence>
<reference evidence="1 2" key="1">
    <citation type="submission" date="2022-02" db="EMBL/GenBank/DDBJ databases">
        <authorList>
            <person name="Min J."/>
        </authorList>
    </citation>
    <scope>NUCLEOTIDE SEQUENCE [LARGE SCALE GENOMIC DNA]</scope>
    <source>
        <strain evidence="1 2">GR10-1</strain>
    </source>
</reference>
<name>A0ABS9SLR0_9BACT</name>
<sequence>MSPSSVLDVGCGVGSWLKAWLEVYPDIEIAGIDGPYIMKKDLVIDHKRFQKYDLKFPFNLNRTFDLVTSFEVAEHLPETSADSFVRSLTEHGSIIAFSASIPYQDGTHHINEQYPEYWAQKFMKYGFHAVDIIREKIWDNEQIPYWYKQNILIFINSAALEKYPILQQQAIQTNPAFLTRIHPDKWERKNKHLQHISKSVFNFVRWKYLSRVKMFVIKLVRSRI</sequence>
<proteinExistence type="predicted"/>
<organism evidence="1 2">
    <name type="scientific">Niabella ginsengisoli</name>
    <dbReference type="NCBI Taxonomy" id="522298"/>
    <lineage>
        <taxon>Bacteria</taxon>
        <taxon>Pseudomonadati</taxon>
        <taxon>Bacteroidota</taxon>
        <taxon>Chitinophagia</taxon>
        <taxon>Chitinophagales</taxon>
        <taxon>Chitinophagaceae</taxon>
        <taxon>Niabella</taxon>
    </lineage>
</organism>
<dbReference type="Gene3D" id="3.40.50.150">
    <property type="entry name" value="Vaccinia Virus protein VP39"/>
    <property type="match status" value="1"/>
</dbReference>
<dbReference type="EMBL" id="JAKWBL010000003">
    <property type="protein sequence ID" value="MCH5599298.1"/>
    <property type="molecule type" value="Genomic_DNA"/>
</dbReference>
<dbReference type="GO" id="GO:0032259">
    <property type="term" value="P:methylation"/>
    <property type="evidence" value="ECO:0007669"/>
    <property type="project" value="UniProtKB-KW"/>
</dbReference>
<keyword evidence="2" id="KW-1185">Reference proteome</keyword>
<dbReference type="CDD" id="cd02440">
    <property type="entry name" value="AdoMet_MTases"/>
    <property type="match status" value="1"/>
</dbReference>
<accession>A0ABS9SLR0</accession>
<comment type="caution">
    <text evidence="1">The sequence shown here is derived from an EMBL/GenBank/DDBJ whole genome shotgun (WGS) entry which is preliminary data.</text>
</comment>
<dbReference type="Proteomes" id="UP001202248">
    <property type="component" value="Unassembled WGS sequence"/>
</dbReference>
<dbReference type="Pfam" id="PF13489">
    <property type="entry name" value="Methyltransf_23"/>
    <property type="match status" value="1"/>
</dbReference>
<dbReference type="InterPro" id="IPR029063">
    <property type="entry name" value="SAM-dependent_MTases_sf"/>
</dbReference>
<dbReference type="GO" id="GO:0008168">
    <property type="term" value="F:methyltransferase activity"/>
    <property type="evidence" value="ECO:0007669"/>
    <property type="project" value="UniProtKB-KW"/>
</dbReference>
<keyword evidence="1" id="KW-0489">Methyltransferase</keyword>
<gene>
    <name evidence="1" type="ORF">MKP09_15975</name>
</gene>
<dbReference type="SUPFAM" id="SSF53335">
    <property type="entry name" value="S-adenosyl-L-methionine-dependent methyltransferases"/>
    <property type="match status" value="1"/>
</dbReference>